<dbReference type="InterPro" id="IPR013249">
    <property type="entry name" value="RNA_pol_sigma70_r4_t2"/>
</dbReference>
<dbReference type="InterPro" id="IPR000838">
    <property type="entry name" value="RNA_pol_sigma70_ECF_CS"/>
</dbReference>
<dbReference type="CDD" id="cd06171">
    <property type="entry name" value="Sigma70_r4"/>
    <property type="match status" value="1"/>
</dbReference>
<dbReference type="GO" id="GO:0003677">
    <property type="term" value="F:DNA binding"/>
    <property type="evidence" value="ECO:0007669"/>
    <property type="project" value="UniProtKB-KW"/>
</dbReference>
<dbReference type="PROSITE" id="PS01063">
    <property type="entry name" value="SIGMA70_ECF"/>
    <property type="match status" value="1"/>
</dbReference>
<dbReference type="AlphaFoldDB" id="A0A1H0VQC8"/>
<dbReference type="InterPro" id="IPR013324">
    <property type="entry name" value="RNA_pol_sigma_r3/r4-like"/>
</dbReference>
<dbReference type="Gene3D" id="1.10.1740.10">
    <property type="match status" value="1"/>
</dbReference>
<dbReference type="PANTHER" id="PTHR43133">
    <property type="entry name" value="RNA POLYMERASE ECF-TYPE SIGMA FACTO"/>
    <property type="match status" value="1"/>
</dbReference>
<keyword evidence="4 6" id="KW-0238">DNA-binding</keyword>
<evidence type="ECO:0000256" key="4">
    <source>
        <dbReference type="ARBA" id="ARBA00023125"/>
    </source>
</evidence>
<keyword evidence="2 6" id="KW-0805">Transcription regulation</keyword>
<dbReference type="EMBL" id="FNIX01000015">
    <property type="protein sequence ID" value="SDP80544.1"/>
    <property type="molecule type" value="Genomic_DNA"/>
</dbReference>
<feature type="domain" description="RNA polymerase sigma factor 70 region 4 type 2" evidence="8">
    <location>
        <begin position="144"/>
        <end position="194"/>
    </location>
</feature>
<dbReference type="InterPro" id="IPR036388">
    <property type="entry name" value="WH-like_DNA-bd_sf"/>
</dbReference>
<dbReference type="Proteomes" id="UP000199691">
    <property type="component" value="Unassembled WGS sequence"/>
</dbReference>
<evidence type="ECO:0000313" key="9">
    <source>
        <dbReference type="EMBL" id="SDP80544.1"/>
    </source>
</evidence>
<dbReference type="InterPro" id="IPR014284">
    <property type="entry name" value="RNA_pol_sigma-70_dom"/>
</dbReference>
<keyword evidence="5 6" id="KW-0804">Transcription</keyword>
<evidence type="ECO:0000256" key="3">
    <source>
        <dbReference type="ARBA" id="ARBA00023082"/>
    </source>
</evidence>
<comment type="similarity">
    <text evidence="1 6">Belongs to the sigma-70 factor family. ECF subfamily.</text>
</comment>
<evidence type="ECO:0000256" key="5">
    <source>
        <dbReference type="ARBA" id="ARBA00023163"/>
    </source>
</evidence>
<dbReference type="PANTHER" id="PTHR43133:SF61">
    <property type="entry name" value="ECF RNA POLYMERASE SIGMA FACTOR SIGC"/>
    <property type="match status" value="1"/>
</dbReference>
<dbReference type="Pfam" id="PF08281">
    <property type="entry name" value="Sigma70_r4_2"/>
    <property type="match status" value="1"/>
</dbReference>
<keyword evidence="10" id="KW-1185">Reference proteome</keyword>
<reference evidence="10" key="1">
    <citation type="submission" date="2016-10" db="EMBL/GenBank/DDBJ databases">
        <authorList>
            <person name="Varghese N."/>
            <person name="Submissions S."/>
        </authorList>
    </citation>
    <scope>NUCLEOTIDE SEQUENCE [LARGE SCALE GENOMIC DNA]</scope>
    <source>
        <strain evidence="10">CGMCC 4.6609</strain>
    </source>
</reference>
<dbReference type="InterPro" id="IPR013325">
    <property type="entry name" value="RNA_pol_sigma_r2"/>
</dbReference>
<dbReference type="Pfam" id="PF04542">
    <property type="entry name" value="Sigma70_r2"/>
    <property type="match status" value="1"/>
</dbReference>
<feature type="domain" description="RNA polymerase sigma-70 region 2" evidence="7">
    <location>
        <begin position="49"/>
        <end position="113"/>
    </location>
</feature>
<dbReference type="NCBIfam" id="TIGR02937">
    <property type="entry name" value="sigma70-ECF"/>
    <property type="match status" value="1"/>
</dbReference>
<dbReference type="GO" id="GO:0006352">
    <property type="term" value="P:DNA-templated transcription initiation"/>
    <property type="evidence" value="ECO:0007669"/>
    <property type="project" value="InterPro"/>
</dbReference>
<evidence type="ECO:0000259" key="8">
    <source>
        <dbReference type="Pfam" id="PF08281"/>
    </source>
</evidence>
<dbReference type="GO" id="GO:0016987">
    <property type="term" value="F:sigma factor activity"/>
    <property type="evidence" value="ECO:0007669"/>
    <property type="project" value="UniProtKB-KW"/>
</dbReference>
<evidence type="ECO:0000259" key="7">
    <source>
        <dbReference type="Pfam" id="PF04542"/>
    </source>
</evidence>
<name>A0A1H0VQC8_9PSEU</name>
<evidence type="ECO:0000256" key="1">
    <source>
        <dbReference type="ARBA" id="ARBA00010641"/>
    </source>
</evidence>
<dbReference type="STRING" id="641025.SAMN05421507_11559"/>
<dbReference type="GO" id="GO:0006950">
    <property type="term" value="P:response to stress"/>
    <property type="evidence" value="ECO:0007669"/>
    <property type="project" value="UniProtKB-ARBA"/>
</dbReference>
<evidence type="ECO:0000256" key="2">
    <source>
        <dbReference type="ARBA" id="ARBA00023015"/>
    </source>
</evidence>
<sequence length="206" mass="22698">MLHWSVRMAGEFPKPWPLRFGPVNSADDEVTRWALQARGGDREALERFVRATQRDVWRFVAHLADVGVADDLAQETFLRALPSLRHFEGRSSARTWLLSIARRVVVDQVRMARSRPRVSPGVDWVQAADRGQGTSSGFTEAVELNVLLDGLAAERREALVLTQVLGLGYAEAAEIVGCPIGTIRSRVARAREDLVRAAGQDASEAG</sequence>
<organism evidence="9 10">
    <name type="scientific">Lentzea jiangxiensis</name>
    <dbReference type="NCBI Taxonomy" id="641025"/>
    <lineage>
        <taxon>Bacteria</taxon>
        <taxon>Bacillati</taxon>
        <taxon>Actinomycetota</taxon>
        <taxon>Actinomycetes</taxon>
        <taxon>Pseudonocardiales</taxon>
        <taxon>Pseudonocardiaceae</taxon>
        <taxon>Lentzea</taxon>
    </lineage>
</organism>
<dbReference type="SUPFAM" id="SSF88946">
    <property type="entry name" value="Sigma2 domain of RNA polymerase sigma factors"/>
    <property type="match status" value="1"/>
</dbReference>
<dbReference type="InterPro" id="IPR039425">
    <property type="entry name" value="RNA_pol_sigma-70-like"/>
</dbReference>
<protein>
    <recommendedName>
        <fullName evidence="6">RNA polymerase sigma factor</fullName>
    </recommendedName>
</protein>
<gene>
    <name evidence="9" type="ORF">SAMN05421507_11559</name>
</gene>
<accession>A0A1H0VQC8</accession>
<proteinExistence type="inferred from homology"/>
<dbReference type="InterPro" id="IPR007627">
    <property type="entry name" value="RNA_pol_sigma70_r2"/>
</dbReference>
<evidence type="ECO:0000256" key="6">
    <source>
        <dbReference type="RuleBase" id="RU000716"/>
    </source>
</evidence>
<dbReference type="SUPFAM" id="SSF88659">
    <property type="entry name" value="Sigma3 and sigma4 domains of RNA polymerase sigma factors"/>
    <property type="match status" value="1"/>
</dbReference>
<dbReference type="Gene3D" id="1.10.10.10">
    <property type="entry name" value="Winged helix-like DNA-binding domain superfamily/Winged helix DNA-binding domain"/>
    <property type="match status" value="1"/>
</dbReference>
<evidence type="ECO:0000313" key="10">
    <source>
        <dbReference type="Proteomes" id="UP000199691"/>
    </source>
</evidence>
<keyword evidence="3 6" id="KW-0731">Sigma factor</keyword>